<evidence type="ECO:0000313" key="1">
    <source>
        <dbReference type="EMBL" id="AXG67352.1"/>
    </source>
</evidence>
<protein>
    <submittedName>
        <fullName evidence="1">Uncharacterized protein</fullName>
    </submittedName>
</protein>
<organism evidence="1 2">
    <name type="scientific">Dickeya phage vB_DsoM_AD1</name>
    <dbReference type="NCBI Taxonomy" id="2283029"/>
    <lineage>
        <taxon>Viruses</taxon>
        <taxon>Duplodnaviria</taxon>
        <taxon>Heunggongvirae</taxon>
        <taxon>Uroviricota</taxon>
        <taxon>Caudoviricetes</taxon>
        <taxon>Alexandravirus</taxon>
        <taxon>Alexandravirus AD1</taxon>
    </lineage>
</organism>
<accession>A0A384ZYP0</accession>
<keyword evidence="2" id="KW-1185">Reference proteome</keyword>
<reference evidence="1 2" key="1">
    <citation type="journal article" date="2018" name="Front. Microbiol.">
        <title>Jumbo Bacteriophages Are Represented Within an Increasing Diversity of Environmental Viruses Infecting the Emerging Phytopathogen, Dickeya solani.</title>
        <authorList>
            <person name="Day A.W."/>
            <person name="Ahn J."/>
            <person name="Salmond G.P.C."/>
        </authorList>
    </citation>
    <scope>NUCLEOTIDE SEQUENCE [LARGE SCALE GENOMIC DNA]</scope>
</reference>
<dbReference type="EMBL" id="MH460463">
    <property type="protein sequence ID" value="AXG67352.1"/>
    <property type="molecule type" value="Genomic_DNA"/>
</dbReference>
<proteinExistence type="predicted"/>
<dbReference type="Proteomes" id="UP000262440">
    <property type="component" value="Segment"/>
</dbReference>
<evidence type="ECO:0000313" key="2">
    <source>
        <dbReference type="Proteomes" id="UP000262440"/>
    </source>
</evidence>
<name>A0A384ZYP0_9CAUD</name>
<gene>
    <name evidence="1" type="ORF">AD1_308</name>
</gene>
<sequence>MSRRPTQDEVNGQIAAAEEQRYNEREARYADMSDDDLRDALLEQGLVFVEGDDVDDYSRQDCIRLLMASGY</sequence>